<protein>
    <submittedName>
        <fullName evidence="1">Uncharacterized protein</fullName>
    </submittedName>
</protein>
<name>A7N762_VIBC1</name>
<dbReference type="AlphaFoldDB" id="A7N762"/>
<dbReference type="KEGG" id="vha:VIBHAR_06127"/>
<dbReference type="PATRIC" id="fig|338187.36.peg.4989"/>
<evidence type="ECO:0000313" key="2">
    <source>
        <dbReference type="Proteomes" id="UP000008152"/>
    </source>
</evidence>
<gene>
    <name evidence="1" type="ordered locus">VIBHAR_06127</name>
</gene>
<organism evidence="1 2">
    <name type="scientific">Vibrio campbellii (strain ATCC BAA-1116)</name>
    <dbReference type="NCBI Taxonomy" id="2902295"/>
    <lineage>
        <taxon>Bacteria</taxon>
        <taxon>Pseudomonadati</taxon>
        <taxon>Pseudomonadota</taxon>
        <taxon>Gammaproteobacteria</taxon>
        <taxon>Vibrionales</taxon>
        <taxon>Vibrionaceae</taxon>
        <taxon>Vibrio</taxon>
    </lineage>
</organism>
<dbReference type="Proteomes" id="UP000008152">
    <property type="component" value="Chromosome II"/>
</dbReference>
<evidence type="ECO:0000313" key="1">
    <source>
        <dbReference type="EMBL" id="ABU74020.1"/>
    </source>
</evidence>
<dbReference type="EMBL" id="CP000790">
    <property type="protein sequence ID" value="ABU74020.1"/>
    <property type="molecule type" value="Genomic_DNA"/>
</dbReference>
<proteinExistence type="predicted"/>
<sequence length="37" mass="4320">MPKFIHFFASFSHFLPSSVDFKPSLLVDVPLSYQAYR</sequence>
<accession>A7N762</accession>
<reference evidence="1 2" key="1">
    <citation type="submission" date="2007-08" db="EMBL/GenBank/DDBJ databases">
        <authorList>
            <consortium name="The Vibrio harveyi Genome Sequencing Project"/>
            <person name="Bassler B."/>
            <person name="Clifton S.W."/>
            <person name="Fulton L."/>
            <person name="Delehaunty K."/>
            <person name="Fronick C."/>
            <person name="Harrison M."/>
            <person name="Markivic C."/>
            <person name="Fulton R."/>
            <person name="Tin-Wollam A.-M."/>
            <person name="Shah N."/>
            <person name="Pepin K."/>
            <person name="Nash W."/>
            <person name="Thiruvilangam P."/>
            <person name="Bhonagiri V."/>
            <person name="Waters C."/>
            <person name="Tu K.C."/>
            <person name="Irgon J."/>
            <person name="Wilson R.K."/>
        </authorList>
    </citation>
    <scope>NUCLEOTIDE SEQUENCE [LARGE SCALE GENOMIC DNA]</scope>
    <source>
        <strain evidence="2">ATCC BAA-1116 / BB120</strain>
    </source>
</reference>